<protein>
    <submittedName>
        <fullName evidence="1">Uncharacterized protein</fullName>
    </submittedName>
</protein>
<dbReference type="Proteomes" id="UP001163603">
    <property type="component" value="Chromosome 12"/>
</dbReference>
<gene>
    <name evidence="1" type="ORF">Pint_09967</name>
</gene>
<sequence>MHSIHKQTNNFTMESTLCLSYFPRPAIPFNLNLSTKSIKLKQTARLRSSHSCFSLSSGLNVTRRPLGHVLNFNAVICELEKSSTPSKKNEKGDRKIVKGTVGASLVLACVVGIMSCSSKMNHHKAIAGPKEMYQKAPPTSALTQPIGGNLALKSFLDVSVELASSSSEAKPFYQPIINVPPGPSMEDINAVKMEAVRRMKSGKPEEAVEMLQDLYYQCQNEPEPAYNAEMALVEILIYQVMPALLIQGKYEEASNCNCLKEEYRIPSDGRFPLYKAIIYTMLNSDEARKWWEEFAAIVEGEFNPGHYF</sequence>
<dbReference type="EMBL" id="CM047747">
    <property type="protein sequence ID" value="KAJ0018737.1"/>
    <property type="molecule type" value="Genomic_DNA"/>
</dbReference>
<keyword evidence="2" id="KW-1185">Reference proteome</keyword>
<evidence type="ECO:0000313" key="2">
    <source>
        <dbReference type="Proteomes" id="UP001163603"/>
    </source>
</evidence>
<reference evidence="2" key="1">
    <citation type="journal article" date="2023" name="G3 (Bethesda)">
        <title>Genome assembly and association tests identify interacting loci associated with vigor, precocity, and sex in interspecific pistachio rootstocks.</title>
        <authorList>
            <person name="Palmer W."/>
            <person name="Jacygrad E."/>
            <person name="Sagayaradj S."/>
            <person name="Cavanaugh K."/>
            <person name="Han R."/>
            <person name="Bertier L."/>
            <person name="Beede B."/>
            <person name="Kafkas S."/>
            <person name="Golino D."/>
            <person name="Preece J."/>
            <person name="Michelmore R."/>
        </authorList>
    </citation>
    <scope>NUCLEOTIDE SEQUENCE [LARGE SCALE GENOMIC DNA]</scope>
</reference>
<name>A0ACC0XKJ3_9ROSI</name>
<proteinExistence type="predicted"/>
<organism evidence="1 2">
    <name type="scientific">Pistacia integerrima</name>
    <dbReference type="NCBI Taxonomy" id="434235"/>
    <lineage>
        <taxon>Eukaryota</taxon>
        <taxon>Viridiplantae</taxon>
        <taxon>Streptophyta</taxon>
        <taxon>Embryophyta</taxon>
        <taxon>Tracheophyta</taxon>
        <taxon>Spermatophyta</taxon>
        <taxon>Magnoliopsida</taxon>
        <taxon>eudicotyledons</taxon>
        <taxon>Gunneridae</taxon>
        <taxon>Pentapetalae</taxon>
        <taxon>rosids</taxon>
        <taxon>malvids</taxon>
        <taxon>Sapindales</taxon>
        <taxon>Anacardiaceae</taxon>
        <taxon>Pistacia</taxon>
    </lineage>
</organism>
<accession>A0ACC0XKJ3</accession>
<comment type="caution">
    <text evidence="1">The sequence shown here is derived from an EMBL/GenBank/DDBJ whole genome shotgun (WGS) entry which is preliminary data.</text>
</comment>
<evidence type="ECO:0000313" key="1">
    <source>
        <dbReference type="EMBL" id="KAJ0018737.1"/>
    </source>
</evidence>